<sequence length="449" mass="50551">MPSFSPIFGTLLVRRKANERPTELELRLRPLSQKIRIVEKLAGGAHLMVTGSPSVAIRIYTVDEVNELERSLVETEDDVDGLQQFRDSFEHSMVIFLLPKGEYQRDQLGRRESFVNAAQQALLSRNNDGQENMGDTFKKRTTRTLIASDITQAIHAIDSVLQSLSPEKREKKRQYYTQIAHQNYLPNKENGSDPTNEAIANHVSKTFHAWADRFGVPQGDSNVLLNIMGSLGDVITADAKALDEVPIRNATKTIVSMFFGSSKEHAPPSDHMNDGDNFDTGSISDAFESIDDEELLRLTEPNATLTAQHSEWCGVTHVNDFSDGFHPESNQDEYFRSNFNSNATYAVAQGGDFSSCMDFTPIHATYSIASHYQMNRFTEGYTREETTVIPDSYGQQHNFHPFPQYGYNPSYSIGRVPRFSPPPIGSRGGTYQGENTCDQLPRYYTQQFM</sequence>
<dbReference type="EMBL" id="JABMIG020000097">
    <property type="protein sequence ID" value="KAL3792876.1"/>
    <property type="molecule type" value="Genomic_DNA"/>
</dbReference>
<evidence type="ECO:0000313" key="1">
    <source>
        <dbReference type="EMBL" id="KAL3792876.1"/>
    </source>
</evidence>
<organism evidence="1 2">
    <name type="scientific">Cyclotella cryptica</name>
    <dbReference type="NCBI Taxonomy" id="29204"/>
    <lineage>
        <taxon>Eukaryota</taxon>
        <taxon>Sar</taxon>
        <taxon>Stramenopiles</taxon>
        <taxon>Ochrophyta</taxon>
        <taxon>Bacillariophyta</taxon>
        <taxon>Coscinodiscophyceae</taxon>
        <taxon>Thalassiosirophycidae</taxon>
        <taxon>Stephanodiscales</taxon>
        <taxon>Stephanodiscaceae</taxon>
        <taxon>Cyclotella</taxon>
    </lineage>
</organism>
<dbReference type="AlphaFoldDB" id="A0ABD3Q041"/>
<keyword evidence="2" id="KW-1185">Reference proteome</keyword>
<proteinExistence type="predicted"/>
<reference evidence="1 2" key="1">
    <citation type="journal article" date="2020" name="G3 (Bethesda)">
        <title>Improved Reference Genome for Cyclotella cryptica CCMP332, a Model for Cell Wall Morphogenesis, Salinity Adaptation, and Lipid Production in Diatoms (Bacillariophyta).</title>
        <authorList>
            <person name="Roberts W.R."/>
            <person name="Downey K.M."/>
            <person name="Ruck E.C."/>
            <person name="Traller J.C."/>
            <person name="Alverson A.J."/>
        </authorList>
    </citation>
    <scope>NUCLEOTIDE SEQUENCE [LARGE SCALE GENOMIC DNA]</scope>
    <source>
        <strain evidence="1 2">CCMP332</strain>
    </source>
</reference>
<accession>A0ABD3Q041</accession>
<dbReference type="Proteomes" id="UP001516023">
    <property type="component" value="Unassembled WGS sequence"/>
</dbReference>
<evidence type="ECO:0000313" key="2">
    <source>
        <dbReference type="Proteomes" id="UP001516023"/>
    </source>
</evidence>
<comment type="caution">
    <text evidence="1">The sequence shown here is derived from an EMBL/GenBank/DDBJ whole genome shotgun (WGS) entry which is preliminary data.</text>
</comment>
<protein>
    <submittedName>
        <fullName evidence="1">Uncharacterized protein</fullName>
    </submittedName>
</protein>
<gene>
    <name evidence="1" type="ORF">HJC23_004801</name>
</gene>
<name>A0ABD3Q041_9STRA</name>